<proteinExistence type="predicted"/>
<feature type="domain" description="DUF4795" evidence="2">
    <location>
        <begin position="94"/>
        <end position="240"/>
    </location>
</feature>
<evidence type="ECO:0000313" key="3">
    <source>
        <dbReference type="EMBL" id="KDR13233.1"/>
    </source>
</evidence>
<feature type="region of interest" description="Disordered" evidence="1">
    <location>
        <begin position="241"/>
        <end position="266"/>
    </location>
</feature>
<feature type="region of interest" description="Disordered" evidence="1">
    <location>
        <begin position="20"/>
        <end position="40"/>
    </location>
</feature>
<dbReference type="InParanoid" id="A0A067QVN5"/>
<sequence length="266" mass="29845">MAGTRKNVSLRTPQVVVTSPKGHQTLVPSQSKVQKEKKSRVNIPHHLPKTQKRVQDFLEEKDFGSLKVSQGDTEWTDPAGHRQTRRTGSEYFENSAVMDALFKRITAIEGNIKDLCVSVSDLLDRFGEEEKCNKETLAEIGALKTMKADKEEVMDAMALKADQDHFDTKISHGQFSEICEGILRDIQEVILVVSQKDKVIPQSIAEAKLQLKNRLKDLVDARLLPLQEGLEEAATMEKEMGATGTEMEPGRLDSQSHMITTRKHLP</sequence>
<evidence type="ECO:0000313" key="4">
    <source>
        <dbReference type="Proteomes" id="UP000027135"/>
    </source>
</evidence>
<evidence type="ECO:0000256" key="1">
    <source>
        <dbReference type="SAM" id="MobiDB-lite"/>
    </source>
</evidence>
<protein>
    <recommendedName>
        <fullName evidence="2">DUF4795 domain-containing protein</fullName>
    </recommendedName>
</protein>
<evidence type="ECO:0000259" key="2">
    <source>
        <dbReference type="Pfam" id="PF16043"/>
    </source>
</evidence>
<dbReference type="Pfam" id="PF16043">
    <property type="entry name" value="DUF4795"/>
    <property type="match status" value="1"/>
</dbReference>
<dbReference type="AlphaFoldDB" id="A0A067QVN5"/>
<dbReference type="STRING" id="136037.A0A067QVN5"/>
<reference evidence="3 4" key="1">
    <citation type="journal article" date="2014" name="Nat. Commun.">
        <title>Molecular traces of alternative social organization in a termite genome.</title>
        <authorList>
            <person name="Terrapon N."/>
            <person name="Li C."/>
            <person name="Robertson H.M."/>
            <person name="Ji L."/>
            <person name="Meng X."/>
            <person name="Booth W."/>
            <person name="Chen Z."/>
            <person name="Childers C.P."/>
            <person name="Glastad K.M."/>
            <person name="Gokhale K."/>
            <person name="Gowin J."/>
            <person name="Gronenberg W."/>
            <person name="Hermansen R.A."/>
            <person name="Hu H."/>
            <person name="Hunt B.G."/>
            <person name="Huylmans A.K."/>
            <person name="Khalil S.M."/>
            <person name="Mitchell R.D."/>
            <person name="Munoz-Torres M.C."/>
            <person name="Mustard J.A."/>
            <person name="Pan H."/>
            <person name="Reese J.T."/>
            <person name="Scharf M.E."/>
            <person name="Sun F."/>
            <person name="Vogel H."/>
            <person name="Xiao J."/>
            <person name="Yang W."/>
            <person name="Yang Z."/>
            <person name="Yang Z."/>
            <person name="Zhou J."/>
            <person name="Zhu J."/>
            <person name="Brent C.S."/>
            <person name="Elsik C.G."/>
            <person name="Goodisman M.A."/>
            <person name="Liberles D.A."/>
            <person name="Roe R.M."/>
            <person name="Vargo E.L."/>
            <person name="Vilcinskas A."/>
            <person name="Wang J."/>
            <person name="Bornberg-Bauer E."/>
            <person name="Korb J."/>
            <person name="Zhang G."/>
            <person name="Liebig J."/>
        </authorList>
    </citation>
    <scope>NUCLEOTIDE SEQUENCE [LARGE SCALE GENOMIC DNA]</scope>
    <source>
        <tissue evidence="3">Whole organism</tissue>
    </source>
</reference>
<name>A0A067QVN5_ZOONE</name>
<dbReference type="EMBL" id="KK852959">
    <property type="protein sequence ID" value="KDR13233.1"/>
    <property type="molecule type" value="Genomic_DNA"/>
</dbReference>
<dbReference type="Proteomes" id="UP000027135">
    <property type="component" value="Unassembled WGS sequence"/>
</dbReference>
<gene>
    <name evidence="3" type="ORF">L798_12853</name>
</gene>
<accession>A0A067QVN5</accession>
<dbReference type="InterPro" id="IPR032013">
    <property type="entry name" value="DUF4795"/>
</dbReference>
<keyword evidence="4" id="KW-1185">Reference proteome</keyword>
<organism evidence="3 4">
    <name type="scientific">Zootermopsis nevadensis</name>
    <name type="common">Dampwood termite</name>
    <dbReference type="NCBI Taxonomy" id="136037"/>
    <lineage>
        <taxon>Eukaryota</taxon>
        <taxon>Metazoa</taxon>
        <taxon>Ecdysozoa</taxon>
        <taxon>Arthropoda</taxon>
        <taxon>Hexapoda</taxon>
        <taxon>Insecta</taxon>
        <taxon>Pterygota</taxon>
        <taxon>Neoptera</taxon>
        <taxon>Polyneoptera</taxon>
        <taxon>Dictyoptera</taxon>
        <taxon>Blattodea</taxon>
        <taxon>Blattoidea</taxon>
        <taxon>Termitoidae</taxon>
        <taxon>Termopsidae</taxon>
        <taxon>Zootermopsis</taxon>
    </lineage>
</organism>